<dbReference type="EMBL" id="KK113440">
    <property type="protein sequence ID" value="KFM60209.1"/>
    <property type="molecule type" value="Genomic_DNA"/>
</dbReference>
<keyword evidence="3" id="KW-1185">Reference proteome</keyword>
<keyword evidence="1" id="KW-0472">Membrane</keyword>
<organism evidence="2 3">
    <name type="scientific">Stegodyphus mimosarum</name>
    <name type="common">African social velvet spider</name>
    <dbReference type="NCBI Taxonomy" id="407821"/>
    <lineage>
        <taxon>Eukaryota</taxon>
        <taxon>Metazoa</taxon>
        <taxon>Ecdysozoa</taxon>
        <taxon>Arthropoda</taxon>
        <taxon>Chelicerata</taxon>
        <taxon>Arachnida</taxon>
        <taxon>Araneae</taxon>
        <taxon>Araneomorphae</taxon>
        <taxon>Entelegynae</taxon>
        <taxon>Eresoidea</taxon>
        <taxon>Eresidae</taxon>
        <taxon>Stegodyphus</taxon>
    </lineage>
</organism>
<accession>A0A087T520</accession>
<sequence>MNIFGYPFLLILLIKLCNFLQVWCLKMLLYVLHIKKKILVHHSFMFKSVAE</sequence>
<proteinExistence type="predicted"/>
<feature type="transmembrane region" description="Helical" evidence="1">
    <location>
        <begin position="6"/>
        <end position="32"/>
    </location>
</feature>
<dbReference type="Proteomes" id="UP000054359">
    <property type="component" value="Unassembled WGS sequence"/>
</dbReference>
<reference evidence="2 3" key="1">
    <citation type="submission" date="2013-11" db="EMBL/GenBank/DDBJ databases">
        <title>Genome sequencing of Stegodyphus mimosarum.</title>
        <authorList>
            <person name="Bechsgaard J."/>
        </authorList>
    </citation>
    <scope>NUCLEOTIDE SEQUENCE [LARGE SCALE GENOMIC DNA]</scope>
</reference>
<evidence type="ECO:0000313" key="2">
    <source>
        <dbReference type="EMBL" id="KFM60209.1"/>
    </source>
</evidence>
<gene>
    <name evidence="2" type="ORF">X975_25974</name>
</gene>
<evidence type="ECO:0000256" key="1">
    <source>
        <dbReference type="SAM" id="Phobius"/>
    </source>
</evidence>
<name>A0A087T520_STEMI</name>
<keyword evidence="1" id="KW-0812">Transmembrane</keyword>
<dbReference type="AlphaFoldDB" id="A0A087T520"/>
<evidence type="ECO:0000313" key="3">
    <source>
        <dbReference type="Proteomes" id="UP000054359"/>
    </source>
</evidence>
<keyword evidence="1" id="KW-1133">Transmembrane helix</keyword>
<feature type="non-terminal residue" evidence="2">
    <location>
        <position position="51"/>
    </location>
</feature>
<protein>
    <submittedName>
        <fullName evidence="2">Uncharacterized protein</fullName>
    </submittedName>
</protein>